<dbReference type="RefSeq" id="WP_158067711.1">
    <property type="nucleotide sequence ID" value="NZ_CP042829.1"/>
</dbReference>
<evidence type="ECO:0000313" key="1">
    <source>
        <dbReference type="EMBL" id="QFG03761.1"/>
    </source>
</evidence>
<reference evidence="1 2" key="1">
    <citation type="submission" date="2019-10" db="EMBL/GenBank/DDBJ databases">
        <title>Thermopilla bonchosmolovskayae gen. nov., sp. nov., a moderately thermophilic Chloroflexi bacterium from a Chukotka hot spring (Arctic, Russia), representing a novel classis Thermopillaia, which include previously uncultivated lineage OLB14.</title>
        <authorList>
            <person name="Kochetkova T.V."/>
            <person name="Zayulina K.S."/>
            <person name="Zhigarkov V.S."/>
            <person name="Minaev N.V."/>
            <person name="Novikov A."/>
            <person name="Toshchakov S.V."/>
            <person name="Elcheninov A.G."/>
            <person name="Kublanov I.V."/>
        </authorList>
    </citation>
    <scope>NUCLEOTIDE SEQUENCE [LARGE SCALE GENOMIC DNA]</scope>
    <source>
        <strain evidence="1 2">3753O</strain>
    </source>
</reference>
<keyword evidence="2" id="KW-1185">Reference proteome</keyword>
<protein>
    <submittedName>
        <fullName evidence="1">Uncharacterized protein</fullName>
    </submittedName>
</protein>
<name>A0ABX6C3M0_9CHLR</name>
<sequence length="72" mass="8086">MFQYPFQPREHGLAATHDGRLFATGVPEPEWLRRRFEHAEALKGGGSAADRRAPARVATGRWARLRAAFGVR</sequence>
<accession>A0ABX6C3M0</accession>
<proteinExistence type="predicted"/>
<dbReference type="Proteomes" id="UP000326331">
    <property type="component" value="Chromosome"/>
</dbReference>
<gene>
    <name evidence="1" type="ORF">Tbon_10790</name>
</gene>
<evidence type="ECO:0000313" key="2">
    <source>
        <dbReference type="Proteomes" id="UP000326331"/>
    </source>
</evidence>
<dbReference type="EMBL" id="CP042829">
    <property type="protein sequence ID" value="QFG03761.1"/>
    <property type="molecule type" value="Genomic_DNA"/>
</dbReference>
<organism evidence="1 2">
    <name type="scientific">Tepidiforma bonchosmolovskayae</name>
    <dbReference type="NCBI Taxonomy" id="2601677"/>
    <lineage>
        <taxon>Bacteria</taxon>
        <taxon>Bacillati</taxon>
        <taxon>Chloroflexota</taxon>
        <taxon>Tepidiformia</taxon>
        <taxon>Tepidiformales</taxon>
        <taxon>Tepidiformaceae</taxon>
        <taxon>Tepidiforma</taxon>
    </lineage>
</organism>